<name>A0A9N8ERD3_9STRA</name>
<protein>
    <submittedName>
        <fullName evidence="2">Uncharacterized protein</fullName>
    </submittedName>
</protein>
<dbReference type="Proteomes" id="UP001153069">
    <property type="component" value="Unassembled WGS sequence"/>
</dbReference>
<dbReference type="SUPFAM" id="SSF52540">
    <property type="entry name" value="P-loop containing nucleoside triphosphate hydrolases"/>
    <property type="match status" value="1"/>
</dbReference>
<organism evidence="2 3">
    <name type="scientific">Seminavis robusta</name>
    <dbReference type="NCBI Taxonomy" id="568900"/>
    <lineage>
        <taxon>Eukaryota</taxon>
        <taxon>Sar</taxon>
        <taxon>Stramenopiles</taxon>
        <taxon>Ochrophyta</taxon>
        <taxon>Bacillariophyta</taxon>
        <taxon>Bacillariophyceae</taxon>
        <taxon>Bacillariophycidae</taxon>
        <taxon>Naviculales</taxon>
        <taxon>Naviculaceae</taxon>
        <taxon>Seminavis</taxon>
    </lineage>
</organism>
<gene>
    <name evidence="2" type="ORF">SEMRO_1449_G273660.1</name>
</gene>
<comment type="caution">
    <text evidence="2">The sequence shown here is derived from an EMBL/GenBank/DDBJ whole genome shotgun (WGS) entry which is preliminary data.</text>
</comment>
<sequence>MSGASSSNANGVRRKTAGTKEQDLINTMFLEEEEQEGQETSTINVTAESSNNDKADDNDVSISVIAVLSAQRSSSSFLARDILAQMDECHVNLNEVLAPSAMQSGDAWAIEANHLGFAHLPITQVDPDLLAQFVLQVGRRKCRETLLLFHSNNTTTTTHNNCHNHCWIVYKHFDTHLALWQHSLFLKSMIQQLQRDVESSLPITRVHDTRFVMAILERHAEERWRSKWYARHHKDWDTHGTPQHRQQVDLAQDVPPMAEEFAFAHDQWYQLIRGFAAAAAHDRVRVLELTYENITQAPIPVTQALVRQAAGGAVMIN</sequence>
<reference evidence="2" key="1">
    <citation type="submission" date="2020-06" db="EMBL/GenBank/DDBJ databases">
        <authorList>
            <consortium name="Plant Systems Biology data submission"/>
        </authorList>
    </citation>
    <scope>NUCLEOTIDE SEQUENCE</scope>
    <source>
        <strain evidence="2">D6</strain>
    </source>
</reference>
<evidence type="ECO:0000256" key="1">
    <source>
        <dbReference type="SAM" id="MobiDB-lite"/>
    </source>
</evidence>
<proteinExistence type="predicted"/>
<dbReference type="InterPro" id="IPR027417">
    <property type="entry name" value="P-loop_NTPase"/>
</dbReference>
<feature type="region of interest" description="Disordered" evidence="1">
    <location>
        <begin position="1"/>
        <end position="54"/>
    </location>
</feature>
<dbReference type="EMBL" id="CAICTM010001447">
    <property type="protein sequence ID" value="CAB9523724.1"/>
    <property type="molecule type" value="Genomic_DNA"/>
</dbReference>
<keyword evidence="3" id="KW-1185">Reference proteome</keyword>
<dbReference type="AlphaFoldDB" id="A0A9N8ERD3"/>
<accession>A0A9N8ERD3</accession>
<evidence type="ECO:0000313" key="2">
    <source>
        <dbReference type="EMBL" id="CAB9523724.1"/>
    </source>
</evidence>
<feature type="compositionally biased region" description="Polar residues" evidence="1">
    <location>
        <begin position="40"/>
        <end position="50"/>
    </location>
</feature>
<feature type="compositionally biased region" description="Polar residues" evidence="1">
    <location>
        <begin position="1"/>
        <end position="10"/>
    </location>
</feature>
<evidence type="ECO:0000313" key="3">
    <source>
        <dbReference type="Proteomes" id="UP001153069"/>
    </source>
</evidence>